<name>Q4FKJ4_TRYB2</name>
<gene>
    <name evidence="1" type="ORF">Tb10.v4.0245</name>
</gene>
<dbReference type="AlphaFoldDB" id="Q4FKJ4"/>
<evidence type="ECO:0000313" key="1">
    <source>
        <dbReference type="EMBL" id="CAJ16956.1"/>
    </source>
</evidence>
<accession>Q4FKJ4</accession>
<sequence length="100" mass="11268">MSGMCRRGLTKEAARASEWVTLARCRESSIISPHPFAGVWCAPADSHMRSHSPPPSFLIFIPYLRTDTNYPTLPYPFTHLLCIVPAPSRDEHSIHIATHR</sequence>
<dbReference type="EMBL" id="CT009752">
    <property type="protein sequence ID" value="CAJ16956.1"/>
    <property type="molecule type" value="Genomic_DNA"/>
</dbReference>
<proteinExistence type="predicted"/>
<dbReference type="VEuPathDB" id="TriTrypDB:Tb927.10.6890"/>
<protein>
    <submittedName>
        <fullName evidence="1">Uncharacterized protein</fullName>
    </submittedName>
</protein>
<dbReference type="VEuPathDB" id="TriTrypDB:Tb10.v4.0245"/>
<reference evidence="1" key="1">
    <citation type="submission" date="2005-06" db="EMBL/GenBank/DDBJ databases">
        <authorList>
            <person name="Lennard N."/>
            <person name="Barron A."/>
            <person name="Clark L."/>
            <person name="Corton C."/>
            <person name="Harris B."/>
            <person name="Line A."/>
            <person name="Berriman M."/>
            <person name="Hertz-Fowler C."/>
            <person name="Renauld H."/>
            <person name="Bohme U."/>
            <person name="Arrowsmith C."/>
            <person name="Cronin C."/>
            <person name="Davies R."/>
            <person name="Doggett J."/>
            <person name="Fraser A."/>
            <person name="Johnson D."/>
            <person name="Larke N."/>
            <person name="Leech V."/>
            <person name="Lord A."/>
            <person name="MacLeod A."/>
            <person name="Norbertczak H."/>
            <person name="Ormand D."/>
            <person name="Quail M."/>
            <person name="Rabbinowitsch E."/>
            <person name="Rajandream M."/>
            <person name="Reitter C."/>
            <person name="Sharp S."/>
            <person name="Woodward J."/>
            <person name="Hall N."/>
            <person name="Melville S.and.Barrell.B."/>
        </authorList>
    </citation>
    <scope>NUCLEOTIDE SEQUENCE</scope>
    <source>
        <strain evidence="1">927/4 GUTat10.1</strain>
    </source>
</reference>
<organism evidence="1">
    <name type="scientific">Trypanosoma brucei brucei (strain 927/4 GUTat10.1)</name>
    <dbReference type="NCBI Taxonomy" id="185431"/>
    <lineage>
        <taxon>Eukaryota</taxon>
        <taxon>Discoba</taxon>
        <taxon>Euglenozoa</taxon>
        <taxon>Kinetoplastea</taxon>
        <taxon>Metakinetoplastina</taxon>
        <taxon>Trypanosomatida</taxon>
        <taxon>Trypanosomatidae</taxon>
        <taxon>Trypanosoma</taxon>
    </lineage>
</organism>